<keyword evidence="1" id="KW-0479">Metal-binding</keyword>
<organism evidence="3 4">
    <name type="scientific">Prevotella disiens DNF00882</name>
    <dbReference type="NCBI Taxonomy" id="1401075"/>
    <lineage>
        <taxon>Bacteria</taxon>
        <taxon>Pseudomonadati</taxon>
        <taxon>Bacteroidota</taxon>
        <taxon>Bacteroidia</taxon>
        <taxon>Bacteroidales</taxon>
        <taxon>Prevotellaceae</taxon>
        <taxon>Prevotella</taxon>
    </lineage>
</organism>
<comment type="caution">
    <text evidence="3">The sequence shown here is derived from an EMBL/GenBank/DDBJ whole genome shotgun (WGS) entry which is preliminary data.</text>
</comment>
<dbReference type="AlphaFoldDB" id="A0A096BYL7"/>
<evidence type="ECO:0000313" key="4">
    <source>
        <dbReference type="Proteomes" id="UP000029538"/>
    </source>
</evidence>
<dbReference type="InterPro" id="IPR036163">
    <property type="entry name" value="HMA_dom_sf"/>
</dbReference>
<dbReference type="PROSITE" id="PS50846">
    <property type="entry name" value="HMA_2"/>
    <property type="match status" value="1"/>
</dbReference>
<dbReference type="GO" id="GO:0046872">
    <property type="term" value="F:metal ion binding"/>
    <property type="evidence" value="ECO:0007669"/>
    <property type="project" value="UniProtKB-KW"/>
</dbReference>
<dbReference type="CDD" id="cd00371">
    <property type="entry name" value="HMA"/>
    <property type="match status" value="1"/>
</dbReference>
<dbReference type="SUPFAM" id="SSF55008">
    <property type="entry name" value="HMA, heavy metal-associated domain"/>
    <property type="match status" value="1"/>
</dbReference>
<protein>
    <recommendedName>
        <fullName evidence="2">HMA domain-containing protein</fullName>
    </recommendedName>
</protein>
<evidence type="ECO:0000259" key="2">
    <source>
        <dbReference type="PROSITE" id="PS50846"/>
    </source>
</evidence>
<proteinExistence type="predicted"/>
<dbReference type="PROSITE" id="PS01047">
    <property type="entry name" value="HMA_1"/>
    <property type="match status" value="1"/>
</dbReference>
<dbReference type="Gene3D" id="3.30.70.100">
    <property type="match status" value="1"/>
</dbReference>
<dbReference type="PANTHER" id="PTHR46594:SF4">
    <property type="entry name" value="P-TYPE CATION-TRANSPORTING ATPASE"/>
    <property type="match status" value="1"/>
</dbReference>
<dbReference type="InterPro" id="IPR017969">
    <property type="entry name" value="Heavy-metal-associated_CS"/>
</dbReference>
<dbReference type="GeneID" id="91082610"/>
<feature type="domain" description="HMA" evidence="2">
    <location>
        <begin position="2"/>
        <end position="68"/>
    </location>
</feature>
<dbReference type="InterPro" id="IPR006121">
    <property type="entry name" value="HMA_dom"/>
</dbReference>
<dbReference type="PANTHER" id="PTHR46594">
    <property type="entry name" value="P-TYPE CATION-TRANSPORTING ATPASE"/>
    <property type="match status" value="1"/>
</dbReference>
<evidence type="ECO:0000256" key="1">
    <source>
        <dbReference type="ARBA" id="ARBA00022723"/>
    </source>
</evidence>
<name>A0A096BYL7_9BACT</name>
<dbReference type="EMBL" id="JRNR01000105">
    <property type="protein sequence ID" value="KGF47817.1"/>
    <property type="molecule type" value="Genomic_DNA"/>
</dbReference>
<evidence type="ECO:0000313" key="3">
    <source>
        <dbReference type="EMBL" id="KGF47817.1"/>
    </source>
</evidence>
<dbReference type="Pfam" id="PF00403">
    <property type="entry name" value="HMA"/>
    <property type="match status" value="1"/>
</dbReference>
<reference evidence="3 4" key="1">
    <citation type="submission" date="2014-07" db="EMBL/GenBank/DDBJ databases">
        <authorList>
            <person name="McCorrison J."/>
            <person name="Sanka R."/>
            <person name="Torralba M."/>
            <person name="Gillis M."/>
            <person name="Haft D.H."/>
            <person name="Methe B."/>
            <person name="Sutton G."/>
            <person name="Nelson K.E."/>
        </authorList>
    </citation>
    <scope>NUCLEOTIDE SEQUENCE [LARGE SCALE GENOMIC DNA]</scope>
    <source>
        <strain evidence="3 4">DNF00882</strain>
    </source>
</reference>
<accession>A0A096BYL7</accession>
<dbReference type="RefSeq" id="WP_004355798.1">
    <property type="nucleotide sequence ID" value="NZ_JRNR01000105.1"/>
</dbReference>
<dbReference type="FunFam" id="3.30.70.100:FF:000001">
    <property type="entry name" value="ATPase copper transporting beta"/>
    <property type="match status" value="1"/>
</dbReference>
<sequence length="70" mass="7767">MKTEIFSVNGMKCEHCKTNVENAIKHVLGVEMAEVNLANKSVQVTYNDELTSPIQLKNAVDGLGKFEMIL</sequence>
<dbReference type="Proteomes" id="UP000029538">
    <property type="component" value="Unassembled WGS sequence"/>
</dbReference>
<gene>
    <name evidence="3" type="ORF">HMPREF0654_09710</name>
</gene>